<evidence type="ECO:0000313" key="5">
    <source>
        <dbReference type="Proteomes" id="UP000178254"/>
    </source>
</evidence>
<dbReference type="InterPro" id="IPR000529">
    <property type="entry name" value="Ribosomal_bS6"/>
</dbReference>
<keyword evidence="3" id="KW-0694">RNA-binding</keyword>
<keyword evidence="3 4" id="KW-0689">Ribosomal protein</keyword>
<dbReference type="GO" id="GO:0019843">
    <property type="term" value="F:rRNA binding"/>
    <property type="evidence" value="ECO:0007669"/>
    <property type="project" value="UniProtKB-UniRule"/>
</dbReference>
<dbReference type="HAMAP" id="MF_00360">
    <property type="entry name" value="Ribosomal_bS6"/>
    <property type="match status" value="1"/>
</dbReference>
<dbReference type="GO" id="GO:0005840">
    <property type="term" value="C:ribosome"/>
    <property type="evidence" value="ECO:0007669"/>
    <property type="project" value="UniProtKB-KW"/>
</dbReference>
<dbReference type="EMBL" id="MFRE01000010">
    <property type="protein sequence ID" value="OGH94291.1"/>
    <property type="molecule type" value="Genomic_DNA"/>
</dbReference>
<comment type="similarity">
    <text evidence="1 3">Belongs to the bacterial ribosomal protein bS6 family.</text>
</comment>
<dbReference type="InterPro" id="IPR035980">
    <property type="entry name" value="Ribosomal_bS6_sf"/>
</dbReference>
<protein>
    <recommendedName>
        <fullName evidence="2 3">Small ribosomal subunit protein bS6</fullName>
    </recommendedName>
</protein>
<dbReference type="GO" id="GO:1990904">
    <property type="term" value="C:ribonucleoprotein complex"/>
    <property type="evidence" value="ECO:0007669"/>
    <property type="project" value="UniProtKB-KW"/>
</dbReference>
<evidence type="ECO:0000256" key="3">
    <source>
        <dbReference type="HAMAP-Rule" id="MF_00360"/>
    </source>
</evidence>
<keyword evidence="3" id="KW-0699">rRNA-binding</keyword>
<comment type="caution">
    <text evidence="4">The sequence shown here is derived from an EMBL/GenBank/DDBJ whole genome shotgun (WGS) entry which is preliminary data.</text>
</comment>
<dbReference type="InterPro" id="IPR014717">
    <property type="entry name" value="Transl_elong_EF1B/ribsomal_bS6"/>
</dbReference>
<dbReference type="Pfam" id="PF01250">
    <property type="entry name" value="Ribosomal_S6"/>
    <property type="match status" value="1"/>
</dbReference>
<name>A0A1F6PDQ7_9BACT</name>
<dbReference type="InterPro" id="IPR020814">
    <property type="entry name" value="Ribosomal_S6_plastid/chlpt"/>
</dbReference>
<proteinExistence type="inferred from homology"/>
<evidence type="ECO:0000256" key="2">
    <source>
        <dbReference type="ARBA" id="ARBA00035294"/>
    </source>
</evidence>
<organism evidence="4 5">
    <name type="scientific">Candidatus Magasanikbacteria bacterium RIFOXYD2_FULL_41_14</name>
    <dbReference type="NCBI Taxonomy" id="1798709"/>
    <lineage>
        <taxon>Bacteria</taxon>
        <taxon>Candidatus Magasanikiibacteriota</taxon>
    </lineage>
</organism>
<keyword evidence="3" id="KW-0687">Ribonucleoprotein</keyword>
<evidence type="ECO:0000313" key="4">
    <source>
        <dbReference type="EMBL" id="OGH94291.1"/>
    </source>
</evidence>
<dbReference type="Proteomes" id="UP000178254">
    <property type="component" value="Unassembled WGS sequence"/>
</dbReference>
<dbReference type="CDD" id="cd00473">
    <property type="entry name" value="bS6"/>
    <property type="match status" value="1"/>
</dbReference>
<gene>
    <name evidence="3" type="primary">rpsF</name>
    <name evidence="4" type="ORF">A2538_01885</name>
</gene>
<dbReference type="AlphaFoldDB" id="A0A1F6PDQ7"/>
<reference evidence="4 5" key="1">
    <citation type="journal article" date="2016" name="Nat. Commun.">
        <title>Thousands of microbial genomes shed light on interconnected biogeochemical processes in an aquifer system.</title>
        <authorList>
            <person name="Anantharaman K."/>
            <person name="Brown C.T."/>
            <person name="Hug L.A."/>
            <person name="Sharon I."/>
            <person name="Castelle C.J."/>
            <person name="Probst A.J."/>
            <person name="Thomas B.C."/>
            <person name="Singh A."/>
            <person name="Wilkins M.J."/>
            <person name="Karaoz U."/>
            <person name="Brodie E.L."/>
            <person name="Williams K.H."/>
            <person name="Hubbard S.S."/>
            <person name="Banfield J.F."/>
        </authorList>
    </citation>
    <scope>NUCLEOTIDE SEQUENCE [LARGE SCALE GENOMIC DNA]</scope>
</reference>
<accession>A0A1F6PDQ7</accession>
<dbReference type="GO" id="GO:0003735">
    <property type="term" value="F:structural constituent of ribosome"/>
    <property type="evidence" value="ECO:0007669"/>
    <property type="project" value="InterPro"/>
</dbReference>
<dbReference type="NCBIfam" id="TIGR00166">
    <property type="entry name" value="S6"/>
    <property type="match status" value="1"/>
</dbReference>
<sequence length="164" mass="18330">MKKYELLFILPGTLDDKEAKTRSEEICALVKEYDAEAEMTAMGKTRLAYPVKQIRYGYFYTVVFNLETDVVKTLQDKLTVTRDLLRSLITEYNEKYAQSRKLSYNTTASGITMVGSGVDEVAVTEEQLEDKPVASVTAPAKEADMTDINKKLDEILAGDVIPGV</sequence>
<dbReference type="GO" id="GO:0006412">
    <property type="term" value="P:translation"/>
    <property type="evidence" value="ECO:0007669"/>
    <property type="project" value="UniProtKB-UniRule"/>
</dbReference>
<dbReference type="STRING" id="1798709.A2538_01885"/>
<comment type="function">
    <text evidence="3">Binds together with bS18 to 16S ribosomal RNA.</text>
</comment>
<dbReference type="SUPFAM" id="SSF54995">
    <property type="entry name" value="Ribosomal protein S6"/>
    <property type="match status" value="1"/>
</dbReference>
<evidence type="ECO:0000256" key="1">
    <source>
        <dbReference type="ARBA" id="ARBA00009512"/>
    </source>
</evidence>
<dbReference type="Gene3D" id="3.30.70.60">
    <property type="match status" value="1"/>
</dbReference>